<evidence type="ECO:0000256" key="1">
    <source>
        <dbReference type="ARBA" id="ARBA00022737"/>
    </source>
</evidence>
<evidence type="ECO:0000259" key="2">
    <source>
        <dbReference type="Pfam" id="PF24492"/>
    </source>
</evidence>
<dbReference type="PANTHER" id="PTHR23346:SF19">
    <property type="entry name" value="PROTEASOME ADAPTER AND SCAFFOLD PROTEIN ECM29"/>
    <property type="match status" value="1"/>
</dbReference>
<dbReference type="PANTHER" id="PTHR23346">
    <property type="entry name" value="TRANSLATIONAL ACTIVATOR GCN1-RELATED"/>
    <property type="match status" value="1"/>
</dbReference>
<dbReference type="AlphaFoldDB" id="A0ABD0YMV6"/>
<dbReference type="InterPro" id="IPR055443">
    <property type="entry name" value="HEAT_ECM29"/>
</dbReference>
<sequence>MVFKRRNMFCENKKQETTEIELTVIDLILHVLFWRSLRPFYYGHRAVAPTYPRGTVYTLLECVGTTFKGAVQEAAGKGLALVYQTTGDSAAKSELLAKVVEQLTVGKRSVNLVAEDTKLFEEGELGKAPTGENLSTYKELCSLASDLNQPDLIYKFMHLANHNAIWNSKKGAAYGVSSLVSMAGSDMDEYLPKIVAKLYRYQYDPTPQVQQTMATIWTSLTANCTNTFVGAVRQTVVTQTMTEKALLKMAISRNRFGPTDSKQETTDHGQSGALLAVYTAQSRGLRTLPWGTETDSFTIKVEKYHKEIFDDLLNNLTSSMWRVRISCCEALADFIRGGGGKIFEDCQDKIPELWKQLFRVMDDFHMGTREAAVNTAKVLSKICIRHCEKEVGRKSNRISVLILPVLLQVGIKHNVSEVRAVSIKTVSEIVKNGVSPELITQIVPALLVAAAELESATLNELSVMYSASRHAQDAIDSARASAVKSHFTATTLTRCVQYVKPEMLEELAPQMVDMLKTSVGLGSRITTADFLILLAHHLTVEEIQPYIGKFLGALLNGLTDRNSAIRKTYATTIGELTRYAKDSSVDRLIAKLKNLYFEREDDSSKNAVCHTLRAMVNYSQDSVKNRPDLVLPLVFFAKHQEKKQGKDLAELAGRGITTKVNEIDPKDGSNKSILDTWEEVWEDVCGTQGILKQNEEPICQTLEATIQSQSWQNKAQAARAIKTLASKLGDGMSEDWRDRLVTMLVGGLAGRTWDGKEALLDALASVCKSSKSTLNNNTQNAIVEAVLKECGREKMKYRCYALRSLADILQSLEIDKFETVYPILTAIIEKDVKTEISADGKDETVEAREELSTLKNTAYETLGKSWPTTQTTQEKYREAVVEECVSRLTRSTRQVQVTIMSTLVLVVEKLTLLGAGREPLGAEDRGALSRILQSVNNALVHCLGISKHTNLRKEALNLLFTLAKHLKGISPEEYRRVEEIFANFSEEISRDSAPEIKSRFIDIKETFKSQSL</sequence>
<dbReference type="Gene3D" id="1.25.10.10">
    <property type="entry name" value="Leucine-rich Repeat Variant"/>
    <property type="match status" value="3"/>
</dbReference>
<dbReference type="InterPro" id="IPR016024">
    <property type="entry name" value="ARM-type_fold"/>
</dbReference>
<name>A0ABD0YMV6_9HEMI</name>
<evidence type="ECO:0000313" key="3">
    <source>
        <dbReference type="EMBL" id="KAL1116555.1"/>
    </source>
</evidence>
<protein>
    <recommendedName>
        <fullName evidence="2">Proteasome adapter and scaffold protein ECM29 HEAT-repeat domain-containing protein</fullName>
    </recommendedName>
</protein>
<dbReference type="SUPFAM" id="SSF48371">
    <property type="entry name" value="ARM repeat"/>
    <property type="match status" value="1"/>
</dbReference>
<dbReference type="InterPro" id="IPR011989">
    <property type="entry name" value="ARM-like"/>
</dbReference>
<proteinExistence type="predicted"/>
<dbReference type="Pfam" id="PF23731">
    <property type="entry name" value="ARM_ECM29_C"/>
    <property type="match status" value="1"/>
</dbReference>
<keyword evidence="4" id="KW-1185">Reference proteome</keyword>
<dbReference type="Pfam" id="PF24492">
    <property type="entry name" value="HEAT_ECM29"/>
    <property type="match status" value="1"/>
</dbReference>
<comment type="caution">
    <text evidence="3">The sequence shown here is derived from an EMBL/GenBank/DDBJ whole genome shotgun (WGS) entry which is preliminary data.</text>
</comment>
<organism evidence="3 4">
    <name type="scientific">Ranatra chinensis</name>
    <dbReference type="NCBI Taxonomy" id="642074"/>
    <lineage>
        <taxon>Eukaryota</taxon>
        <taxon>Metazoa</taxon>
        <taxon>Ecdysozoa</taxon>
        <taxon>Arthropoda</taxon>
        <taxon>Hexapoda</taxon>
        <taxon>Insecta</taxon>
        <taxon>Pterygota</taxon>
        <taxon>Neoptera</taxon>
        <taxon>Paraneoptera</taxon>
        <taxon>Hemiptera</taxon>
        <taxon>Heteroptera</taxon>
        <taxon>Panheteroptera</taxon>
        <taxon>Nepomorpha</taxon>
        <taxon>Nepidae</taxon>
        <taxon>Ranatrinae</taxon>
        <taxon>Ranatra</taxon>
    </lineage>
</organism>
<gene>
    <name evidence="3" type="ORF">AAG570_005027</name>
</gene>
<feature type="domain" description="Proteasome adapter and scaffold protein ECM29 HEAT-repeat" evidence="2">
    <location>
        <begin position="439"/>
        <end position="597"/>
    </location>
</feature>
<evidence type="ECO:0000313" key="4">
    <source>
        <dbReference type="Proteomes" id="UP001558652"/>
    </source>
</evidence>
<dbReference type="Proteomes" id="UP001558652">
    <property type="component" value="Unassembled WGS sequence"/>
</dbReference>
<dbReference type="EMBL" id="JBFDAA010000017">
    <property type="protein sequence ID" value="KAL1116555.1"/>
    <property type="molecule type" value="Genomic_DNA"/>
</dbReference>
<keyword evidence="1" id="KW-0677">Repeat</keyword>
<accession>A0ABD0YMV6</accession>
<reference evidence="3 4" key="1">
    <citation type="submission" date="2024-07" db="EMBL/GenBank/DDBJ databases">
        <title>Chromosome-level genome assembly of the water stick insect Ranatra chinensis (Heteroptera: Nepidae).</title>
        <authorList>
            <person name="Liu X."/>
        </authorList>
    </citation>
    <scope>NUCLEOTIDE SEQUENCE [LARGE SCALE GENOMIC DNA]</scope>
    <source>
        <strain evidence="3">Cailab_2021Rc</strain>
        <tissue evidence="3">Muscle</tissue>
    </source>
</reference>